<keyword evidence="14" id="KW-1185">Reference proteome</keyword>
<keyword evidence="7 11" id="KW-0472">Membrane</keyword>
<evidence type="ECO:0000256" key="11">
    <source>
        <dbReference type="SAM" id="Phobius"/>
    </source>
</evidence>
<keyword evidence="10" id="KW-0807">Transducer</keyword>
<sequence>MKVFTLRGQKKRRCHLGEVRASETAFGEKLLIFPVLPKQTNAFFPNFLQMFVNVFPNRLCPRENFILRPIPHPPDHSGHHPDNCTDYHNLITILGNTLIIAAVATTRRLRTVTNYFVVSLAVSDLLVGLLVMPFAVVKEVTDGLWLFGQVACELWVSLDVMLCTASILNLCCISLDRYTSSILYFIYMY</sequence>
<evidence type="ECO:0000313" key="14">
    <source>
        <dbReference type="Proteomes" id="UP001054945"/>
    </source>
</evidence>
<dbReference type="GO" id="GO:0004993">
    <property type="term" value="F:G protein-coupled serotonin receptor activity"/>
    <property type="evidence" value="ECO:0007669"/>
    <property type="project" value="UniProtKB-ARBA"/>
</dbReference>
<evidence type="ECO:0000256" key="9">
    <source>
        <dbReference type="ARBA" id="ARBA00023170"/>
    </source>
</evidence>
<dbReference type="InterPro" id="IPR017452">
    <property type="entry name" value="GPCR_Rhodpsn_7TM"/>
</dbReference>
<evidence type="ECO:0000256" key="7">
    <source>
        <dbReference type="ARBA" id="ARBA00023136"/>
    </source>
</evidence>
<accession>A0AAV4PCH2</accession>
<dbReference type="GO" id="GO:0043410">
    <property type="term" value="P:positive regulation of MAPK cascade"/>
    <property type="evidence" value="ECO:0007669"/>
    <property type="project" value="TreeGrafter"/>
</dbReference>
<dbReference type="PANTHER" id="PTHR24248:SF199">
    <property type="entry name" value="IP13425P-RELATED"/>
    <property type="match status" value="1"/>
</dbReference>
<dbReference type="Proteomes" id="UP001054945">
    <property type="component" value="Unassembled WGS sequence"/>
</dbReference>
<keyword evidence="4 11" id="KW-0812">Transmembrane</keyword>
<reference evidence="13 14" key="1">
    <citation type="submission" date="2021-06" db="EMBL/GenBank/DDBJ databases">
        <title>Caerostris extrusa draft genome.</title>
        <authorList>
            <person name="Kono N."/>
            <person name="Arakawa K."/>
        </authorList>
    </citation>
    <scope>NUCLEOTIDE SEQUENCE [LARGE SCALE GENOMIC DNA]</scope>
</reference>
<dbReference type="Gene3D" id="1.20.1070.10">
    <property type="entry name" value="Rhodopsin 7-helix transmembrane proteins"/>
    <property type="match status" value="1"/>
</dbReference>
<evidence type="ECO:0000256" key="1">
    <source>
        <dbReference type="ARBA" id="ARBA00004651"/>
    </source>
</evidence>
<organism evidence="13 14">
    <name type="scientific">Caerostris extrusa</name>
    <name type="common">Bark spider</name>
    <name type="synonym">Caerostris bankana</name>
    <dbReference type="NCBI Taxonomy" id="172846"/>
    <lineage>
        <taxon>Eukaryota</taxon>
        <taxon>Metazoa</taxon>
        <taxon>Ecdysozoa</taxon>
        <taxon>Arthropoda</taxon>
        <taxon>Chelicerata</taxon>
        <taxon>Arachnida</taxon>
        <taxon>Araneae</taxon>
        <taxon>Araneomorphae</taxon>
        <taxon>Entelegynae</taxon>
        <taxon>Araneoidea</taxon>
        <taxon>Araneidae</taxon>
        <taxon>Caerostris</taxon>
    </lineage>
</organism>
<dbReference type="GO" id="GO:0071880">
    <property type="term" value="P:adenylate cyclase-activating adrenergic receptor signaling pathway"/>
    <property type="evidence" value="ECO:0007669"/>
    <property type="project" value="TreeGrafter"/>
</dbReference>
<feature type="domain" description="G-protein coupled receptors family 1 profile" evidence="12">
    <location>
        <begin position="95"/>
        <end position="189"/>
    </location>
</feature>
<dbReference type="SUPFAM" id="SSF81321">
    <property type="entry name" value="Family A G protein-coupled receptor-like"/>
    <property type="match status" value="1"/>
</dbReference>
<comment type="subcellular location">
    <subcellularLocation>
        <location evidence="1">Cell membrane</location>
        <topology evidence="1">Multi-pass membrane protein</topology>
    </subcellularLocation>
</comment>
<feature type="transmembrane region" description="Helical" evidence="11">
    <location>
        <begin position="115"/>
        <end position="135"/>
    </location>
</feature>
<protein>
    <submittedName>
        <fullName evidence="13">Octopamine receptor 1</fullName>
    </submittedName>
</protein>
<dbReference type="GO" id="GO:0005886">
    <property type="term" value="C:plasma membrane"/>
    <property type="evidence" value="ECO:0007669"/>
    <property type="project" value="UniProtKB-SubCell"/>
</dbReference>
<dbReference type="InterPro" id="IPR000276">
    <property type="entry name" value="GPCR_Rhodpsn"/>
</dbReference>
<evidence type="ECO:0000256" key="5">
    <source>
        <dbReference type="ARBA" id="ARBA00022989"/>
    </source>
</evidence>
<comment type="caution">
    <text evidence="13">The sequence shown here is derived from an EMBL/GenBank/DDBJ whole genome shotgun (WGS) entry which is preliminary data.</text>
</comment>
<keyword evidence="6" id="KW-0297">G-protein coupled receptor</keyword>
<evidence type="ECO:0000259" key="12">
    <source>
        <dbReference type="PROSITE" id="PS50262"/>
    </source>
</evidence>
<keyword evidence="3" id="KW-1003">Cell membrane</keyword>
<evidence type="ECO:0000256" key="3">
    <source>
        <dbReference type="ARBA" id="ARBA00022475"/>
    </source>
</evidence>
<name>A0AAV4PCH2_CAEEX</name>
<proteinExistence type="inferred from homology"/>
<evidence type="ECO:0000256" key="10">
    <source>
        <dbReference type="ARBA" id="ARBA00023224"/>
    </source>
</evidence>
<dbReference type="PRINTS" id="PR00237">
    <property type="entry name" value="GPCRRHODOPSN"/>
</dbReference>
<evidence type="ECO:0000313" key="13">
    <source>
        <dbReference type="EMBL" id="GIX94309.1"/>
    </source>
</evidence>
<dbReference type="Pfam" id="PF00001">
    <property type="entry name" value="7tm_1"/>
    <property type="match status" value="1"/>
</dbReference>
<evidence type="ECO:0000256" key="8">
    <source>
        <dbReference type="ARBA" id="ARBA00023157"/>
    </source>
</evidence>
<keyword evidence="5 11" id="KW-1133">Transmembrane helix</keyword>
<evidence type="ECO:0000256" key="2">
    <source>
        <dbReference type="ARBA" id="ARBA00010663"/>
    </source>
</evidence>
<gene>
    <name evidence="13" type="ORF">CEXT_395911</name>
</gene>
<dbReference type="PROSITE" id="PS50262">
    <property type="entry name" value="G_PROTEIN_RECEP_F1_2"/>
    <property type="match status" value="1"/>
</dbReference>
<dbReference type="PANTHER" id="PTHR24248">
    <property type="entry name" value="ADRENERGIC RECEPTOR-RELATED G-PROTEIN COUPLED RECEPTOR"/>
    <property type="match status" value="1"/>
</dbReference>
<keyword evidence="9 13" id="KW-0675">Receptor</keyword>
<evidence type="ECO:0000256" key="6">
    <source>
        <dbReference type="ARBA" id="ARBA00023040"/>
    </source>
</evidence>
<comment type="similarity">
    <text evidence="2">Belongs to the G-protein coupled receptor 1 family.</text>
</comment>
<dbReference type="AlphaFoldDB" id="A0AAV4PCH2"/>
<evidence type="ECO:0000256" key="4">
    <source>
        <dbReference type="ARBA" id="ARBA00022692"/>
    </source>
</evidence>
<dbReference type="EMBL" id="BPLR01004359">
    <property type="protein sequence ID" value="GIX94309.1"/>
    <property type="molecule type" value="Genomic_DNA"/>
</dbReference>
<keyword evidence="8" id="KW-1015">Disulfide bond</keyword>